<name>A0A1K1LED9_9BACT</name>
<dbReference type="InterPro" id="IPR029063">
    <property type="entry name" value="SAM-dependent_MTases_sf"/>
</dbReference>
<dbReference type="CDD" id="cd02440">
    <property type="entry name" value="AdoMet_MTases"/>
    <property type="match status" value="1"/>
</dbReference>
<organism evidence="1 2">
    <name type="scientific">Desulfovibrio piger</name>
    <dbReference type="NCBI Taxonomy" id="901"/>
    <lineage>
        <taxon>Bacteria</taxon>
        <taxon>Pseudomonadati</taxon>
        <taxon>Thermodesulfobacteriota</taxon>
        <taxon>Desulfovibrionia</taxon>
        <taxon>Desulfovibrionales</taxon>
        <taxon>Desulfovibrionaceae</taxon>
        <taxon>Desulfovibrio</taxon>
    </lineage>
</organism>
<protein>
    <submittedName>
        <fullName evidence="1">Tellurite resistance protein-related protein</fullName>
    </submittedName>
</protein>
<dbReference type="Proteomes" id="UP000186323">
    <property type="component" value="Chromosome I"/>
</dbReference>
<dbReference type="SUPFAM" id="SSF53335">
    <property type="entry name" value="S-adenosyl-L-methionine-dependent methyltransferases"/>
    <property type="match status" value="1"/>
</dbReference>
<keyword evidence="2" id="KW-1185">Reference proteome</keyword>
<dbReference type="EMBL" id="LT630450">
    <property type="protein sequence ID" value="SFV73072.1"/>
    <property type="molecule type" value="Genomic_DNA"/>
</dbReference>
<dbReference type="Gene3D" id="3.40.50.150">
    <property type="entry name" value="Vaccinia Virus protein VP39"/>
    <property type="match status" value="1"/>
</dbReference>
<reference evidence="2" key="1">
    <citation type="submission" date="2016-10" db="EMBL/GenBank/DDBJ databases">
        <authorList>
            <person name="Wegmann U."/>
        </authorList>
    </citation>
    <scope>NUCLEOTIDE SEQUENCE [LARGE SCALE GENOMIC DNA]</scope>
</reference>
<gene>
    <name evidence="1" type="ORF">DESPIGER_1221</name>
</gene>
<dbReference type="AlphaFoldDB" id="A0A1K1LED9"/>
<evidence type="ECO:0000313" key="2">
    <source>
        <dbReference type="Proteomes" id="UP000186323"/>
    </source>
</evidence>
<dbReference type="PANTHER" id="PTHR43861">
    <property type="entry name" value="TRANS-ACONITATE 2-METHYLTRANSFERASE-RELATED"/>
    <property type="match status" value="1"/>
</dbReference>
<dbReference type="Pfam" id="PF13489">
    <property type="entry name" value="Methyltransf_23"/>
    <property type="match status" value="1"/>
</dbReference>
<dbReference type="RefSeq" id="WP_072334349.1">
    <property type="nucleotide sequence ID" value="NZ_JAXXLW010000073.1"/>
</dbReference>
<dbReference type="PANTHER" id="PTHR43861:SF1">
    <property type="entry name" value="TRANS-ACONITATE 2-METHYLTRANSFERASE"/>
    <property type="match status" value="1"/>
</dbReference>
<proteinExistence type="predicted"/>
<sequence>MAPDTAFYDQRAASYAAASHDMDLRPLYARFLPHVRPGGRILDAGCGSGRDALAFRQAGFRVEAFDASPQMARQAALLLGQDVPVLCFEEVVWQERFDGIWACASLLHVAPADLPDVLRRLQRALRPGGVMFFNFKYGQGQRHSPDGRRFTDMDEAAVRDLLETLPGLVCLDMRTGEDDRAAELRERWIQVLVRRIPSSD</sequence>
<accession>A0A1K1LED9</accession>
<dbReference type="KEGG" id="dpg:DESPIGER_1221"/>
<evidence type="ECO:0000313" key="1">
    <source>
        <dbReference type="EMBL" id="SFV73072.1"/>
    </source>
</evidence>